<sequence length="468" mass="52784">MSKGEEPFLVDLAIVLDSSMTIGRSGFENEKTFVEQLASRFVIRPDRVRIALLQFSEQKKMNPVGAQLLARLKEINNEVVLIACLRTIHYTVNHQSSDCACFHYVILSHPSWICDETPKFGQQHGSFPNSVYFRIPFDGGRHFGGTPWHSERRCGHVRASRRASSDSGYHVSIYVSLDASNRHIDDSRSNFGRGMRITDHTYSYKETIGAAAAESEQESSTLLGDSKNVSQTKNRVNRKNGLAMMLIESSLIFTNVTEMLVRKRTWQKEIETSVAESPLTHGLRSSRTPRIACRYDDDDISDAFLDVIEGQGQRAKARSSGECSSGSSAAVRESQECRRVQLDSFQTWTTSSHPCVGHRTMLFPDTRPTMRMLIGGCIMFLIASIVALEGNPCERQPFKAYCPADSSGKTSRSTFVLRYYKKGSQCVSYPYGYCKHGETIQLFRYKNDCEKHCPNQSRSLVWWALPTD</sequence>
<evidence type="ECO:0000259" key="1">
    <source>
        <dbReference type="PROSITE" id="PS50234"/>
    </source>
</evidence>
<dbReference type="Proteomes" id="UP000270296">
    <property type="component" value="Unassembled WGS sequence"/>
</dbReference>
<dbReference type="PROSITE" id="PS50234">
    <property type="entry name" value="VWFA"/>
    <property type="match status" value="1"/>
</dbReference>
<proteinExistence type="predicted"/>
<accession>A0A183IKT0</accession>
<evidence type="ECO:0000313" key="2">
    <source>
        <dbReference type="EMBL" id="VDP03745.1"/>
    </source>
</evidence>
<dbReference type="OrthoDB" id="6132182at2759"/>
<evidence type="ECO:0000313" key="3">
    <source>
        <dbReference type="Proteomes" id="UP000270296"/>
    </source>
</evidence>
<reference evidence="2 3" key="2">
    <citation type="submission" date="2018-11" db="EMBL/GenBank/DDBJ databases">
        <authorList>
            <consortium name="Pathogen Informatics"/>
        </authorList>
    </citation>
    <scope>NUCLEOTIDE SEQUENCE [LARGE SCALE GENOMIC DNA]</scope>
</reference>
<dbReference type="AlphaFoldDB" id="A0A183IKT0"/>
<dbReference type="Pfam" id="PF00092">
    <property type="entry name" value="VWA"/>
    <property type="match status" value="1"/>
</dbReference>
<dbReference type="EMBL" id="UZAM01008198">
    <property type="protein sequence ID" value="VDP03745.1"/>
    <property type="molecule type" value="Genomic_DNA"/>
</dbReference>
<dbReference type="InterPro" id="IPR036465">
    <property type="entry name" value="vWFA_dom_sf"/>
</dbReference>
<keyword evidence="3" id="KW-1185">Reference proteome</keyword>
<dbReference type="WBParaSite" id="SBAD_0000441001-mRNA-1">
    <property type="protein sequence ID" value="SBAD_0000441001-mRNA-1"/>
    <property type="gene ID" value="SBAD_0000441001"/>
</dbReference>
<reference evidence="4" key="1">
    <citation type="submission" date="2016-06" db="UniProtKB">
        <authorList>
            <consortium name="WormBaseParasite"/>
        </authorList>
    </citation>
    <scope>IDENTIFICATION</scope>
</reference>
<gene>
    <name evidence="2" type="ORF">SBAD_LOCUS4226</name>
</gene>
<dbReference type="InterPro" id="IPR002035">
    <property type="entry name" value="VWF_A"/>
</dbReference>
<feature type="domain" description="VWFA" evidence="1">
    <location>
        <begin position="11"/>
        <end position="90"/>
    </location>
</feature>
<protein>
    <submittedName>
        <fullName evidence="4">VWFA domain-containing protein</fullName>
    </submittedName>
</protein>
<name>A0A183IKT0_9BILA</name>
<organism evidence="4">
    <name type="scientific">Soboliphyme baturini</name>
    <dbReference type="NCBI Taxonomy" id="241478"/>
    <lineage>
        <taxon>Eukaryota</taxon>
        <taxon>Metazoa</taxon>
        <taxon>Ecdysozoa</taxon>
        <taxon>Nematoda</taxon>
        <taxon>Enoplea</taxon>
        <taxon>Dorylaimia</taxon>
        <taxon>Dioctophymatida</taxon>
        <taxon>Dioctophymatoidea</taxon>
        <taxon>Soboliphymatidae</taxon>
        <taxon>Soboliphyme</taxon>
    </lineage>
</organism>
<evidence type="ECO:0000313" key="4">
    <source>
        <dbReference type="WBParaSite" id="SBAD_0000441001-mRNA-1"/>
    </source>
</evidence>
<dbReference type="Gene3D" id="3.40.50.410">
    <property type="entry name" value="von Willebrand factor, type A domain"/>
    <property type="match status" value="1"/>
</dbReference>
<dbReference type="SUPFAM" id="SSF53300">
    <property type="entry name" value="vWA-like"/>
    <property type="match status" value="1"/>
</dbReference>